<dbReference type="FunFam" id="3.30.230.40:FF:000001">
    <property type="entry name" value="Imidazoleglycerol-phosphate dehydratase HisB"/>
    <property type="match status" value="1"/>
</dbReference>
<dbReference type="CDD" id="cd07914">
    <property type="entry name" value="IGPD"/>
    <property type="match status" value="1"/>
</dbReference>
<evidence type="ECO:0000256" key="4">
    <source>
        <dbReference type="ARBA" id="ARBA00023102"/>
    </source>
</evidence>
<dbReference type="eggNOG" id="COG0131">
    <property type="taxonomic scope" value="Bacteria"/>
</dbReference>
<proteinExistence type="inferred from homology"/>
<dbReference type="PATRIC" id="fig|1229783.3.peg.174"/>
<evidence type="ECO:0000313" key="8">
    <source>
        <dbReference type="EMBL" id="EKU50526.1"/>
    </source>
</evidence>
<evidence type="ECO:0000256" key="7">
    <source>
        <dbReference type="RuleBase" id="RU000599"/>
    </source>
</evidence>
<dbReference type="Proteomes" id="UP000009885">
    <property type="component" value="Unassembled WGS sequence"/>
</dbReference>
<gene>
    <name evidence="6 8" type="primary">hisB</name>
    <name evidence="8" type="ORF">C273_00855</name>
</gene>
<dbReference type="AlphaFoldDB" id="K9AWP7"/>
<dbReference type="PANTHER" id="PTHR23133:SF2">
    <property type="entry name" value="IMIDAZOLEGLYCEROL-PHOSPHATE DEHYDRATASE"/>
    <property type="match status" value="1"/>
</dbReference>
<dbReference type="EMBL" id="AMSQ01000001">
    <property type="protein sequence ID" value="EKU50526.1"/>
    <property type="molecule type" value="Genomic_DNA"/>
</dbReference>
<dbReference type="Pfam" id="PF00475">
    <property type="entry name" value="IGPD"/>
    <property type="match status" value="1"/>
</dbReference>
<dbReference type="InterPro" id="IPR038494">
    <property type="entry name" value="IGPD_sf"/>
</dbReference>
<dbReference type="GO" id="GO:0004424">
    <property type="term" value="F:imidazoleglycerol-phosphate dehydratase activity"/>
    <property type="evidence" value="ECO:0007669"/>
    <property type="project" value="UniProtKB-UniRule"/>
</dbReference>
<evidence type="ECO:0000256" key="3">
    <source>
        <dbReference type="ARBA" id="ARBA00022605"/>
    </source>
</evidence>
<dbReference type="STRING" id="1229783.C273_00855"/>
<evidence type="ECO:0000256" key="5">
    <source>
        <dbReference type="ARBA" id="ARBA00023239"/>
    </source>
</evidence>
<evidence type="ECO:0000256" key="1">
    <source>
        <dbReference type="ARBA" id="ARBA00005047"/>
    </source>
</evidence>
<comment type="pathway">
    <text evidence="1 6 7">Amino-acid biosynthesis; L-histidine biosynthesis; L-histidine from 5-phospho-alpha-D-ribose 1-diphosphate: step 6/9.</text>
</comment>
<evidence type="ECO:0000256" key="2">
    <source>
        <dbReference type="ARBA" id="ARBA00016664"/>
    </source>
</evidence>
<dbReference type="EC" id="4.2.1.19" evidence="6 7"/>
<comment type="subcellular location">
    <subcellularLocation>
        <location evidence="6 7">Cytoplasm</location>
    </subcellularLocation>
</comment>
<reference evidence="8 9" key="1">
    <citation type="journal article" date="2013" name="Genome Announc.">
        <title>Genome Sequence of Staphylococcus massiliensis Strain S46, Isolated from the Surface of Healthy Human Skin.</title>
        <authorList>
            <person name="Srivastav R."/>
            <person name="Singh A."/>
            <person name="Jangir P.K."/>
            <person name="Kumari C."/>
            <person name="Muduli S."/>
            <person name="Sharma R."/>
        </authorList>
    </citation>
    <scope>NUCLEOTIDE SEQUENCE [LARGE SCALE GENOMIC DNA]</scope>
    <source>
        <strain evidence="8 9">S46</strain>
    </source>
</reference>
<dbReference type="PANTHER" id="PTHR23133">
    <property type="entry name" value="IMIDAZOLEGLYCEROL-PHOSPHATE DEHYDRATASE HIS7"/>
    <property type="match status" value="1"/>
</dbReference>
<dbReference type="NCBIfam" id="NF002111">
    <property type="entry name" value="PRK00951.2-1"/>
    <property type="match status" value="1"/>
</dbReference>
<dbReference type="RefSeq" id="WP_009381807.1">
    <property type="nucleotide sequence ID" value="NZ_AMSQ01000001.1"/>
</dbReference>
<dbReference type="UniPathway" id="UPA00031">
    <property type="reaction ID" value="UER00011"/>
</dbReference>
<dbReference type="NCBIfam" id="NF002107">
    <property type="entry name" value="PRK00951.1-2"/>
    <property type="match status" value="1"/>
</dbReference>
<evidence type="ECO:0000313" key="9">
    <source>
        <dbReference type="Proteomes" id="UP000009885"/>
    </source>
</evidence>
<comment type="similarity">
    <text evidence="6 7">Belongs to the imidazoleglycerol-phosphate dehydratase family.</text>
</comment>
<dbReference type="HAMAP" id="MF_00076">
    <property type="entry name" value="HisB"/>
    <property type="match status" value="1"/>
</dbReference>
<dbReference type="InterPro" id="IPR020568">
    <property type="entry name" value="Ribosomal_Su5_D2-typ_SF"/>
</dbReference>
<dbReference type="FunFam" id="3.30.230.40:FF:000003">
    <property type="entry name" value="Imidazoleglycerol-phosphate dehydratase HisB"/>
    <property type="match status" value="1"/>
</dbReference>
<dbReference type="NCBIfam" id="NF002114">
    <property type="entry name" value="PRK00951.2-4"/>
    <property type="match status" value="1"/>
</dbReference>
<keyword evidence="6" id="KW-0963">Cytoplasm</keyword>
<keyword evidence="4 6" id="KW-0368">Histidine biosynthesis</keyword>
<dbReference type="Gene3D" id="3.30.230.40">
    <property type="entry name" value="Imidazole glycerol phosphate dehydratase, domain 1"/>
    <property type="match status" value="2"/>
</dbReference>
<dbReference type="SUPFAM" id="SSF54211">
    <property type="entry name" value="Ribosomal protein S5 domain 2-like"/>
    <property type="match status" value="2"/>
</dbReference>
<comment type="catalytic activity">
    <reaction evidence="6 7">
        <text>D-erythro-1-(imidazol-4-yl)glycerol 3-phosphate = 3-(imidazol-4-yl)-2-oxopropyl phosphate + H2O</text>
        <dbReference type="Rhea" id="RHEA:11040"/>
        <dbReference type="ChEBI" id="CHEBI:15377"/>
        <dbReference type="ChEBI" id="CHEBI:57766"/>
        <dbReference type="ChEBI" id="CHEBI:58278"/>
        <dbReference type="EC" id="4.2.1.19"/>
    </reaction>
</comment>
<keyword evidence="5 6" id="KW-0456">Lyase</keyword>
<comment type="caution">
    <text evidence="8">The sequence shown here is derived from an EMBL/GenBank/DDBJ whole genome shotgun (WGS) entry which is preliminary data.</text>
</comment>
<dbReference type="InterPro" id="IPR000807">
    <property type="entry name" value="ImidazoleglycerolP_deHydtase"/>
</dbReference>
<dbReference type="OrthoDB" id="9790411at2"/>
<dbReference type="PROSITE" id="PS00954">
    <property type="entry name" value="IGP_DEHYDRATASE_1"/>
    <property type="match status" value="1"/>
</dbReference>
<dbReference type="GO" id="GO:0005737">
    <property type="term" value="C:cytoplasm"/>
    <property type="evidence" value="ECO:0007669"/>
    <property type="project" value="UniProtKB-SubCell"/>
</dbReference>
<accession>K9AWP7</accession>
<dbReference type="InterPro" id="IPR020565">
    <property type="entry name" value="ImidazoleglycerP_deHydtase_CS"/>
</dbReference>
<dbReference type="GO" id="GO:0000105">
    <property type="term" value="P:L-histidine biosynthetic process"/>
    <property type="evidence" value="ECO:0007669"/>
    <property type="project" value="UniProtKB-UniRule"/>
</dbReference>
<protein>
    <recommendedName>
        <fullName evidence="2 6">Imidazoleglycerol-phosphate dehydratase</fullName>
        <shortName evidence="6">IGPD</shortName>
        <ecNumber evidence="6 7">4.2.1.19</ecNumber>
    </recommendedName>
</protein>
<evidence type="ECO:0000256" key="6">
    <source>
        <dbReference type="HAMAP-Rule" id="MF_00076"/>
    </source>
</evidence>
<keyword evidence="9" id="KW-1185">Reference proteome</keyword>
<sequence>MIFEKTRQTRETNLEIKIAFKESEPQTFIQTGVGFLDHMLELFAFHSQIDLYIKAEGDTFVDDHHTTEDIGIVLGQLLLELTKSLQSFNRYGVSYLPMDETLARTVVDISGRPYLVFQAPLSKEKVGTFDTELVEEFFRALVINARLTVHMDLIRGGNTHHEIEALFKSFGRALNEALSESSAYQGVPSSKGVIE</sequence>
<name>K9AWP7_9STAP</name>
<dbReference type="PROSITE" id="PS00955">
    <property type="entry name" value="IGP_DEHYDRATASE_2"/>
    <property type="match status" value="1"/>
</dbReference>
<organism evidence="8 9">
    <name type="scientific">Staphylococcus massiliensis S46</name>
    <dbReference type="NCBI Taxonomy" id="1229783"/>
    <lineage>
        <taxon>Bacteria</taxon>
        <taxon>Bacillati</taxon>
        <taxon>Bacillota</taxon>
        <taxon>Bacilli</taxon>
        <taxon>Bacillales</taxon>
        <taxon>Staphylococcaceae</taxon>
        <taxon>Staphylococcus</taxon>
    </lineage>
</organism>
<keyword evidence="3 6" id="KW-0028">Amino-acid biosynthesis</keyword>